<feature type="region of interest" description="Disordered" evidence="1">
    <location>
        <begin position="64"/>
        <end position="174"/>
    </location>
</feature>
<reference evidence="3" key="1">
    <citation type="submission" date="2021-01" db="EMBL/GenBank/DDBJ databases">
        <authorList>
            <person name="Corre E."/>
            <person name="Pelletier E."/>
            <person name="Niang G."/>
            <person name="Scheremetjew M."/>
            <person name="Finn R."/>
            <person name="Kale V."/>
            <person name="Holt S."/>
            <person name="Cochrane G."/>
            <person name="Meng A."/>
            <person name="Brown T."/>
            <person name="Cohen L."/>
        </authorList>
    </citation>
    <scope>NUCLEOTIDE SEQUENCE</scope>
    <source>
        <strain evidence="3">UTEX LB 2760</strain>
    </source>
</reference>
<evidence type="ECO:0000256" key="2">
    <source>
        <dbReference type="SAM" id="Phobius"/>
    </source>
</evidence>
<dbReference type="EMBL" id="HBEK01018735">
    <property type="protein sequence ID" value="CAD8400263.1"/>
    <property type="molecule type" value="Transcribed_RNA"/>
</dbReference>
<protein>
    <submittedName>
        <fullName evidence="3">Uncharacterized protein</fullName>
    </submittedName>
</protein>
<keyword evidence="2" id="KW-0812">Transmembrane</keyword>
<evidence type="ECO:0000256" key="1">
    <source>
        <dbReference type="SAM" id="MobiDB-lite"/>
    </source>
</evidence>
<feature type="transmembrane region" description="Helical" evidence="2">
    <location>
        <begin position="20"/>
        <end position="40"/>
    </location>
</feature>
<dbReference type="AlphaFoldDB" id="A0A7S0G7L9"/>
<dbReference type="InterPro" id="IPR027417">
    <property type="entry name" value="P-loop_NTPase"/>
</dbReference>
<evidence type="ECO:0000313" key="3">
    <source>
        <dbReference type="EMBL" id="CAD8400263.1"/>
    </source>
</evidence>
<feature type="compositionally biased region" description="Pro residues" evidence="1">
    <location>
        <begin position="138"/>
        <end position="155"/>
    </location>
</feature>
<keyword evidence="2" id="KW-0472">Membrane</keyword>
<keyword evidence="2" id="KW-1133">Transmembrane helix</keyword>
<proteinExistence type="predicted"/>
<accession>A0A7S0G7L9</accession>
<sequence>MGKAGSMDPFRNRKSPGSWLTHRIVIFTGVVTVLFGFYGMTSLKQDLEANSPAQDEKLFLKSLDEVPGAPGFGQRSTGSAGNESEEELTESLMDKYGRGTGGGQERPGAGPPTQRPQQAPVPPPLPPAVPVPAQDAHFPPPPAGEAGGQPPPPPAVSAAAEQHPPEDPNPLSDLDLYIPEGPNEMFGKTISFSPVEKWGAIPINVTDYDLSKLSQQLPECAATVSPPKTFLFIMSSHTGSTAMMSQLLRHPDLHWLHGGGTMELLNRPGILGEDEAEVRFTRGFLSDCVKVGKVGGFKMNPTPIKRNPEPWKQIAADFETAVIWNYRENMFKRSVGRFPPCFLDDDVSVAGVQAGMNREERCKQGVGCTFKVDPEKLHSLMVRSKILFDDMHQAVNELTVNAGRPACVLKVPYEDYLYHPTETILQMEKFLGLKPYITETWRAKATSDNMCEVVENFAEVCAAFRECSLWGQMLEDPKNNCSCSNYQYESLGGDGVNPFCKGYYLPDAEYTCPY</sequence>
<feature type="compositionally biased region" description="Pro residues" evidence="1">
    <location>
        <begin position="109"/>
        <end position="130"/>
    </location>
</feature>
<organism evidence="3">
    <name type="scientific">Rhodosorus marinus</name>
    <dbReference type="NCBI Taxonomy" id="101924"/>
    <lineage>
        <taxon>Eukaryota</taxon>
        <taxon>Rhodophyta</taxon>
        <taxon>Stylonematophyceae</taxon>
        <taxon>Stylonematales</taxon>
        <taxon>Stylonemataceae</taxon>
        <taxon>Rhodosorus</taxon>
    </lineage>
</organism>
<dbReference type="SUPFAM" id="SSF52540">
    <property type="entry name" value="P-loop containing nucleoside triphosphate hydrolases"/>
    <property type="match status" value="1"/>
</dbReference>
<gene>
    <name evidence="3" type="ORF">RMAR0315_LOCUS10256</name>
</gene>
<dbReference type="Gene3D" id="3.40.50.300">
    <property type="entry name" value="P-loop containing nucleotide triphosphate hydrolases"/>
    <property type="match status" value="1"/>
</dbReference>
<name>A0A7S0G7L9_9RHOD</name>